<dbReference type="KEGG" id="spar:SPRG_04955"/>
<gene>
    <name evidence="3" type="ORF">SPRG_04955</name>
</gene>
<dbReference type="RefSeq" id="XP_012199483.1">
    <property type="nucleotide sequence ID" value="XM_012344093.1"/>
</dbReference>
<proteinExistence type="predicted"/>
<name>A0A067CHA6_SAPPC</name>
<evidence type="ECO:0000313" key="4">
    <source>
        <dbReference type="Proteomes" id="UP000030745"/>
    </source>
</evidence>
<dbReference type="Proteomes" id="UP000030745">
    <property type="component" value="Unassembled WGS sequence"/>
</dbReference>
<organism evidence="3 4">
    <name type="scientific">Saprolegnia parasitica (strain CBS 223.65)</name>
    <dbReference type="NCBI Taxonomy" id="695850"/>
    <lineage>
        <taxon>Eukaryota</taxon>
        <taxon>Sar</taxon>
        <taxon>Stramenopiles</taxon>
        <taxon>Oomycota</taxon>
        <taxon>Saprolegniomycetes</taxon>
        <taxon>Saprolegniales</taxon>
        <taxon>Saprolegniaceae</taxon>
        <taxon>Saprolegnia</taxon>
    </lineage>
</organism>
<accession>A0A067CHA6</accession>
<keyword evidence="1" id="KW-0175">Coiled coil</keyword>
<dbReference type="OrthoDB" id="10543542at2759"/>
<feature type="region of interest" description="Disordered" evidence="2">
    <location>
        <begin position="141"/>
        <end position="172"/>
    </location>
</feature>
<keyword evidence="4" id="KW-1185">Reference proteome</keyword>
<evidence type="ECO:0000313" key="3">
    <source>
        <dbReference type="EMBL" id="KDO29888.1"/>
    </source>
</evidence>
<sequence length="275" mass="30483">MLQHAAYLVHLGKELKYYALAVLATTHTAKGNGPRLSDTNALIAQLHVAFDNVLIKVFPIIRPGNPRPANISTKDLLVVRHVLEKQCTQHQWAILVELVEACKAKAAGSSNENAVFAAFHNKLIAIRRRIKEYAAHYEPQQCNTQEVQKRSAPATNQTDDAPTGPPTTTNQSLVDEAAVREASLTRALVVEAKTLVRDALDYANTAENENRQLKQALEKVQMKNAQLQAKNAQLEAELETSQMKQVKVSSRLQEVVYACQLGDDVMDLDMSMCFI</sequence>
<dbReference type="GeneID" id="24127370"/>
<dbReference type="EMBL" id="KK583204">
    <property type="protein sequence ID" value="KDO29888.1"/>
    <property type="molecule type" value="Genomic_DNA"/>
</dbReference>
<evidence type="ECO:0000256" key="1">
    <source>
        <dbReference type="SAM" id="Coils"/>
    </source>
</evidence>
<evidence type="ECO:0000256" key="2">
    <source>
        <dbReference type="SAM" id="MobiDB-lite"/>
    </source>
</evidence>
<reference evidence="3 4" key="1">
    <citation type="journal article" date="2013" name="PLoS Genet.">
        <title>Distinctive expansion of potential virulence genes in the genome of the oomycete fish pathogen Saprolegnia parasitica.</title>
        <authorList>
            <person name="Jiang R.H."/>
            <person name="de Bruijn I."/>
            <person name="Haas B.J."/>
            <person name="Belmonte R."/>
            <person name="Lobach L."/>
            <person name="Christie J."/>
            <person name="van den Ackerveken G."/>
            <person name="Bottin A."/>
            <person name="Bulone V."/>
            <person name="Diaz-Moreno S.M."/>
            <person name="Dumas B."/>
            <person name="Fan L."/>
            <person name="Gaulin E."/>
            <person name="Govers F."/>
            <person name="Grenville-Briggs L.J."/>
            <person name="Horner N.R."/>
            <person name="Levin J.Z."/>
            <person name="Mammella M."/>
            <person name="Meijer H.J."/>
            <person name="Morris P."/>
            <person name="Nusbaum C."/>
            <person name="Oome S."/>
            <person name="Phillips A.J."/>
            <person name="van Rooyen D."/>
            <person name="Rzeszutek E."/>
            <person name="Saraiva M."/>
            <person name="Secombes C.J."/>
            <person name="Seidl M.F."/>
            <person name="Snel B."/>
            <person name="Stassen J.H."/>
            <person name="Sykes S."/>
            <person name="Tripathy S."/>
            <person name="van den Berg H."/>
            <person name="Vega-Arreguin J.C."/>
            <person name="Wawra S."/>
            <person name="Young S.K."/>
            <person name="Zeng Q."/>
            <person name="Dieguez-Uribeondo J."/>
            <person name="Russ C."/>
            <person name="Tyler B.M."/>
            <person name="van West P."/>
        </authorList>
    </citation>
    <scope>NUCLEOTIDE SEQUENCE [LARGE SCALE GENOMIC DNA]</scope>
    <source>
        <strain evidence="3 4">CBS 223.65</strain>
    </source>
</reference>
<protein>
    <submittedName>
        <fullName evidence="3">Uncharacterized protein</fullName>
    </submittedName>
</protein>
<dbReference type="VEuPathDB" id="FungiDB:SPRG_04955"/>
<dbReference type="AlphaFoldDB" id="A0A067CHA6"/>
<dbReference type="OMA" id="WAILVEL"/>
<feature type="coiled-coil region" evidence="1">
    <location>
        <begin position="196"/>
        <end position="244"/>
    </location>
</feature>